<proteinExistence type="predicted"/>
<evidence type="ECO:0000313" key="3">
    <source>
        <dbReference type="Proteomes" id="UP000236319"/>
    </source>
</evidence>
<gene>
    <name evidence="2" type="ORF">BOVATA_044590</name>
</gene>
<dbReference type="GeneID" id="39876736"/>
<protein>
    <submittedName>
        <fullName evidence="2">WD repeat-containing protein, putative</fullName>
    </submittedName>
</protein>
<dbReference type="RefSeq" id="XP_028869209.1">
    <property type="nucleotide sequence ID" value="XM_029013376.1"/>
</dbReference>
<organism evidence="2 3">
    <name type="scientific">Babesia ovata</name>
    <dbReference type="NCBI Taxonomy" id="189622"/>
    <lineage>
        <taxon>Eukaryota</taxon>
        <taxon>Sar</taxon>
        <taxon>Alveolata</taxon>
        <taxon>Apicomplexa</taxon>
        <taxon>Aconoidasida</taxon>
        <taxon>Piroplasmida</taxon>
        <taxon>Babesiidae</taxon>
        <taxon>Babesia</taxon>
    </lineage>
</organism>
<dbReference type="AlphaFoldDB" id="A0A2H6KJ07"/>
<dbReference type="Proteomes" id="UP000236319">
    <property type="component" value="Unassembled WGS sequence"/>
</dbReference>
<accession>A0A2H6KJ07</accession>
<reference evidence="2 3" key="1">
    <citation type="journal article" date="2017" name="BMC Genomics">
        <title>Whole-genome assembly of Babesia ovata and comparative genomics between closely related pathogens.</title>
        <authorList>
            <person name="Yamagishi J."/>
            <person name="Asada M."/>
            <person name="Hakimi H."/>
            <person name="Tanaka T.Q."/>
            <person name="Sugimoto C."/>
            <person name="Kawazu S."/>
        </authorList>
    </citation>
    <scope>NUCLEOTIDE SEQUENCE [LARGE SCALE GENOMIC DNA]</scope>
    <source>
        <strain evidence="2 3">Miyake</strain>
    </source>
</reference>
<dbReference type="VEuPathDB" id="PiroplasmaDB:BOVATA_044590"/>
<dbReference type="EMBL" id="BDSA01000010">
    <property type="protein sequence ID" value="GBE62966.1"/>
    <property type="molecule type" value="Genomic_DNA"/>
</dbReference>
<evidence type="ECO:0000313" key="2">
    <source>
        <dbReference type="EMBL" id="GBE62966.1"/>
    </source>
</evidence>
<feature type="chain" id="PRO_5014160896" evidence="1">
    <location>
        <begin position="20"/>
        <end position="345"/>
    </location>
</feature>
<keyword evidence="3" id="KW-1185">Reference proteome</keyword>
<keyword evidence="1" id="KW-0732">Signal</keyword>
<name>A0A2H6KJ07_9APIC</name>
<sequence length="345" mass="38420">MKHHVQAFLAVLRVIQSHGVAMEVAGVCCQSTAVAEHSELIVDTVVREARQPYEHLIYVARRPERTWKIEVTRLVVIVEMIEKNPERIFGVLIRVEDTFEIADEEHVTGERGAGVRTDVRVPQLGGEGTEPVRHAVYHSRAWPGEALRPEAGECLVKRVKQTTDLMAVALRTGYVGEQSAERRVNCTKSVSVVILGLGEQGTFFALTLPVLPPDLTAEILVDRGVESVERGGYDGNFSLFRDAFEAVKVSVRIFHEALVACVEIPVYLLRQLPQLLGHLGGEVFQRVLRGLHVVLTGLLAELRDCLFNLTVYEAFNVFYFLPFYVIGVGEELVAHGDGRLEVIYA</sequence>
<evidence type="ECO:0000256" key="1">
    <source>
        <dbReference type="SAM" id="SignalP"/>
    </source>
</evidence>
<comment type="caution">
    <text evidence="2">The sequence shown here is derived from an EMBL/GenBank/DDBJ whole genome shotgun (WGS) entry which is preliminary data.</text>
</comment>
<feature type="signal peptide" evidence="1">
    <location>
        <begin position="1"/>
        <end position="19"/>
    </location>
</feature>